<evidence type="ECO:0000256" key="1">
    <source>
        <dbReference type="SAM" id="MobiDB-lite"/>
    </source>
</evidence>
<dbReference type="RefSeq" id="WP_133403602.1">
    <property type="nucleotide sequence ID" value="NZ_SMTK01000003.1"/>
</dbReference>
<proteinExistence type="predicted"/>
<accession>A0A4R5TW24</accession>
<dbReference type="InterPro" id="IPR036388">
    <property type="entry name" value="WH-like_DNA-bd_sf"/>
</dbReference>
<evidence type="ECO:0000259" key="2">
    <source>
        <dbReference type="PROSITE" id="PS50995"/>
    </source>
</evidence>
<dbReference type="GO" id="GO:0006950">
    <property type="term" value="P:response to stress"/>
    <property type="evidence" value="ECO:0007669"/>
    <property type="project" value="TreeGrafter"/>
</dbReference>
<dbReference type="Proteomes" id="UP000295411">
    <property type="component" value="Unassembled WGS sequence"/>
</dbReference>
<dbReference type="Gene3D" id="1.10.10.10">
    <property type="entry name" value="Winged helix-like DNA-binding domain superfamily/Winged helix DNA-binding domain"/>
    <property type="match status" value="1"/>
</dbReference>
<dbReference type="InterPro" id="IPR000835">
    <property type="entry name" value="HTH_MarR-typ"/>
</dbReference>
<dbReference type="InterPro" id="IPR036390">
    <property type="entry name" value="WH_DNA-bd_sf"/>
</dbReference>
<reference evidence="3 4" key="1">
    <citation type="submission" date="2019-03" db="EMBL/GenBank/DDBJ databases">
        <title>Arthrobacter sp. nov., an bacterium isolated from biocrust in Mu Us Desert.</title>
        <authorList>
            <person name="Lixiong L."/>
        </authorList>
    </citation>
    <scope>NUCLEOTIDE SEQUENCE [LARGE SCALE GENOMIC DNA]</scope>
    <source>
        <strain evidence="3 4">SLN-3</strain>
    </source>
</reference>
<dbReference type="OrthoDB" id="162531at2"/>
<dbReference type="GO" id="GO:0003700">
    <property type="term" value="F:DNA-binding transcription factor activity"/>
    <property type="evidence" value="ECO:0007669"/>
    <property type="project" value="InterPro"/>
</dbReference>
<feature type="region of interest" description="Disordered" evidence="1">
    <location>
        <begin position="162"/>
        <end position="186"/>
    </location>
</feature>
<gene>
    <name evidence="3" type="ORF">E2F48_08600</name>
</gene>
<evidence type="ECO:0000313" key="3">
    <source>
        <dbReference type="EMBL" id="TDK25326.1"/>
    </source>
</evidence>
<organism evidence="3 4">
    <name type="scientific">Arthrobacter crusticola</name>
    <dbReference type="NCBI Taxonomy" id="2547960"/>
    <lineage>
        <taxon>Bacteria</taxon>
        <taxon>Bacillati</taxon>
        <taxon>Actinomycetota</taxon>
        <taxon>Actinomycetes</taxon>
        <taxon>Micrococcales</taxon>
        <taxon>Micrococcaceae</taxon>
        <taxon>Arthrobacter</taxon>
    </lineage>
</organism>
<feature type="domain" description="HTH marR-type" evidence="2">
    <location>
        <begin position="17"/>
        <end position="159"/>
    </location>
</feature>
<sequence length="186" mass="20170">MAQQRPRPSSGYWYAPEPDLERGLDVLNALRDYRSAETAMRRRTRDSMGMNETDLIAVRFLLQAEQAGERIGPKDLGAKLGISSASTTTLIDRLVASGHARREDHPTDRRALVIRPTTDSDTEVRATLGGMHARMMAVAAALSDADARAVIDFLTQMREVLNQDEHQAPPVGTTTQGATGGTGPSA</sequence>
<dbReference type="SMART" id="SM00347">
    <property type="entry name" value="HTH_MARR"/>
    <property type="match status" value="1"/>
</dbReference>
<dbReference type="PANTHER" id="PTHR33164:SF43">
    <property type="entry name" value="HTH-TYPE TRANSCRIPTIONAL REPRESSOR YETL"/>
    <property type="match status" value="1"/>
</dbReference>
<dbReference type="Pfam" id="PF12802">
    <property type="entry name" value="MarR_2"/>
    <property type="match status" value="1"/>
</dbReference>
<protein>
    <submittedName>
        <fullName evidence="3">MarR family transcriptional regulator</fullName>
    </submittedName>
</protein>
<name>A0A4R5TW24_9MICC</name>
<dbReference type="SUPFAM" id="SSF46785">
    <property type="entry name" value="Winged helix' DNA-binding domain"/>
    <property type="match status" value="1"/>
</dbReference>
<dbReference type="AlphaFoldDB" id="A0A4R5TW24"/>
<dbReference type="PANTHER" id="PTHR33164">
    <property type="entry name" value="TRANSCRIPTIONAL REGULATOR, MARR FAMILY"/>
    <property type="match status" value="1"/>
</dbReference>
<dbReference type="PROSITE" id="PS50995">
    <property type="entry name" value="HTH_MARR_2"/>
    <property type="match status" value="1"/>
</dbReference>
<comment type="caution">
    <text evidence="3">The sequence shown here is derived from an EMBL/GenBank/DDBJ whole genome shotgun (WGS) entry which is preliminary data.</text>
</comment>
<keyword evidence="4" id="KW-1185">Reference proteome</keyword>
<evidence type="ECO:0000313" key="4">
    <source>
        <dbReference type="Proteomes" id="UP000295411"/>
    </source>
</evidence>
<dbReference type="InterPro" id="IPR039422">
    <property type="entry name" value="MarR/SlyA-like"/>
</dbReference>
<dbReference type="EMBL" id="SMTK01000003">
    <property type="protein sequence ID" value="TDK25326.1"/>
    <property type="molecule type" value="Genomic_DNA"/>
</dbReference>